<dbReference type="Gene3D" id="2.130.10.10">
    <property type="entry name" value="YVTN repeat-like/Quinoprotein amine dehydrogenase"/>
    <property type="match status" value="1"/>
</dbReference>
<evidence type="ECO:0000259" key="1">
    <source>
        <dbReference type="Pfam" id="PF13360"/>
    </source>
</evidence>
<dbReference type="InterPro" id="IPR011047">
    <property type="entry name" value="Quinoprotein_ADH-like_sf"/>
</dbReference>
<dbReference type="InterPro" id="IPR015943">
    <property type="entry name" value="WD40/YVTN_repeat-like_dom_sf"/>
</dbReference>
<proteinExistence type="predicted"/>
<gene>
    <name evidence="2" type="ORF">HAHE_19540</name>
</gene>
<dbReference type="Pfam" id="PF13360">
    <property type="entry name" value="PQQ_2"/>
    <property type="match status" value="1"/>
</dbReference>
<keyword evidence="3" id="KW-1185">Reference proteome</keyword>
<organism evidence="2 3">
    <name type="scientific">Haloferula helveola</name>
    <dbReference type="NCBI Taxonomy" id="490095"/>
    <lineage>
        <taxon>Bacteria</taxon>
        <taxon>Pseudomonadati</taxon>
        <taxon>Verrucomicrobiota</taxon>
        <taxon>Verrucomicrobiia</taxon>
        <taxon>Verrucomicrobiales</taxon>
        <taxon>Verrucomicrobiaceae</taxon>
        <taxon>Haloferula</taxon>
    </lineage>
</organism>
<dbReference type="InterPro" id="IPR002372">
    <property type="entry name" value="PQQ_rpt_dom"/>
</dbReference>
<sequence length="417" mass="46156">MLAPAADWPHFLGPDRNAVSGETGLVRSFPEEGPPILWEKELEVGFGGCAVVGDEVFIIDRVRSESDLLLCLDAATGKEKWRFENPAEGEPPFPGSRSVPTVEEDAVYFVNAFGRVFRIDRKSHKAVWDVKLDERYDGATPKWGWAQPALVVGDVLIVTPFGEKIGTVGLDKKTGEEIWKSGPIGDSHSSPTVLEFGGEKQVVIISVTDKDGKGGLVTSYRPTDGTVLWQTDLYYNKIPIPIATKVGKDRLFVTGGYDCGSKMLKVENSGDEYKLTELWSADKGSQVHPAFEIDEHLYFLANENSNHKVKSRRQTGGLSCWTLDGKELWNTGDEPFMGRGGMVHADGMLIIQDGENGVLRLVDPSPKGFSMLAEANVFGSDLRKRFDLKYWSPPALSDGRLYMRGQDRLLCIDLRKK</sequence>
<evidence type="ECO:0000313" key="3">
    <source>
        <dbReference type="Proteomes" id="UP001374893"/>
    </source>
</evidence>
<protein>
    <recommendedName>
        <fullName evidence="1">Pyrrolo-quinoline quinone repeat domain-containing protein</fullName>
    </recommendedName>
</protein>
<dbReference type="SUPFAM" id="SSF50998">
    <property type="entry name" value="Quinoprotein alcohol dehydrogenase-like"/>
    <property type="match status" value="1"/>
</dbReference>
<feature type="domain" description="Pyrrolo-quinoline quinone repeat" evidence="1">
    <location>
        <begin position="24"/>
        <end position="180"/>
    </location>
</feature>
<dbReference type="Proteomes" id="UP001374893">
    <property type="component" value="Chromosome"/>
</dbReference>
<name>A0ABM7RDT5_9BACT</name>
<dbReference type="PANTHER" id="PTHR34512">
    <property type="entry name" value="CELL SURFACE PROTEIN"/>
    <property type="match status" value="1"/>
</dbReference>
<dbReference type="EMBL" id="AP024702">
    <property type="protein sequence ID" value="BCX48046.1"/>
    <property type="molecule type" value="Genomic_DNA"/>
</dbReference>
<reference evidence="2 3" key="1">
    <citation type="submission" date="2021-06" db="EMBL/GenBank/DDBJ databases">
        <title>Complete genome of Haloferula helveola possessing various polysaccharide degrading enzymes.</title>
        <authorList>
            <person name="Takami H."/>
            <person name="Huang C."/>
            <person name="Hamasaki K."/>
        </authorList>
    </citation>
    <scope>NUCLEOTIDE SEQUENCE [LARGE SCALE GENOMIC DNA]</scope>
    <source>
        <strain evidence="2 3">CN-1</strain>
    </source>
</reference>
<accession>A0ABM7RDT5</accession>
<dbReference type="PANTHER" id="PTHR34512:SF30">
    <property type="entry name" value="OUTER MEMBRANE PROTEIN ASSEMBLY FACTOR BAMB"/>
    <property type="match status" value="1"/>
</dbReference>
<evidence type="ECO:0000313" key="2">
    <source>
        <dbReference type="EMBL" id="BCX48046.1"/>
    </source>
</evidence>